<comment type="caution">
    <text evidence="2">The sequence shown here is derived from an EMBL/GenBank/DDBJ whole genome shotgun (WGS) entry which is preliminary data.</text>
</comment>
<dbReference type="AlphaFoldDB" id="A0A9P5UC02"/>
<feature type="region of interest" description="Disordered" evidence="1">
    <location>
        <begin position="233"/>
        <end position="252"/>
    </location>
</feature>
<reference evidence="2" key="1">
    <citation type="submission" date="2020-11" db="EMBL/GenBank/DDBJ databases">
        <authorList>
            <consortium name="DOE Joint Genome Institute"/>
            <person name="Ahrendt S."/>
            <person name="Riley R."/>
            <person name="Andreopoulos W."/>
            <person name="Labutti K."/>
            <person name="Pangilinan J."/>
            <person name="Ruiz-Duenas F.J."/>
            <person name="Barrasa J.M."/>
            <person name="Sanchez-Garcia M."/>
            <person name="Camarero S."/>
            <person name="Miyauchi S."/>
            <person name="Serrano A."/>
            <person name="Linde D."/>
            <person name="Babiker R."/>
            <person name="Drula E."/>
            <person name="Ayuso-Fernandez I."/>
            <person name="Pacheco R."/>
            <person name="Padilla G."/>
            <person name="Ferreira P."/>
            <person name="Barriuso J."/>
            <person name="Kellner H."/>
            <person name="Castanera R."/>
            <person name="Alfaro M."/>
            <person name="Ramirez L."/>
            <person name="Pisabarro A.G."/>
            <person name="Kuo A."/>
            <person name="Tritt A."/>
            <person name="Lipzen A."/>
            <person name="He G."/>
            <person name="Yan M."/>
            <person name="Ng V."/>
            <person name="Cullen D."/>
            <person name="Martin F."/>
            <person name="Rosso M.-N."/>
            <person name="Henrissat B."/>
            <person name="Hibbett D."/>
            <person name="Martinez A.T."/>
            <person name="Grigoriev I.V."/>
        </authorList>
    </citation>
    <scope>NUCLEOTIDE SEQUENCE</scope>
    <source>
        <strain evidence="2">AH 40177</strain>
    </source>
</reference>
<proteinExistence type="predicted"/>
<name>A0A9P5UC02_9AGAR</name>
<feature type="compositionally biased region" description="Acidic residues" evidence="1">
    <location>
        <begin position="243"/>
        <end position="252"/>
    </location>
</feature>
<protein>
    <submittedName>
        <fullName evidence="2">Uncharacterized protein</fullName>
    </submittedName>
</protein>
<feature type="compositionally biased region" description="Basic and acidic residues" evidence="1">
    <location>
        <begin position="207"/>
        <end position="223"/>
    </location>
</feature>
<accession>A0A9P5UC02</accession>
<dbReference type="Proteomes" id="UP000772434">
    <property type="component" value="Unassembled WGS sequence"/>
</dbReference>
<feature type="region of interest" description="Disordered" evidence="1">
    <location>
        <begin position="192"/>
        <end position="223"/>
    </location>
</feature>
<evidence type="ECO:0000256" key="1">
    <source>
        <dbReference type="SAM" id="MobiDB-lite"/>
    </source>
</evidence>
<keyword evidence="3" id="KW-1185">Reference proteome</keyword>
<dbReference type="EMBL" id="JADNRY010000017">
    <property type="protein sequence ID" value="KAF9073607.1"/>
    <property type="molecule type" value="Genomic_DNA"/>
</dbReference>
<evidence type="ECO:0000313" key="3">
    <source>
        <dbReference type="Proteomes" id="UP000772434"/>
    </source>
</evidence>
<evidence type="ECO:0000313" key="2">
    <source>
        <dbReference type="EMBL" id="KAF9073607.1"/>
    </source>
</evidence>
<gene>
    <name evidence="2" type="ORF">BDP27DRAFT_1318582</name>
</gene>
<feature type="compositionally biased region" description="Basic and acidic residues" evidence="1">
    <location>
        <begin position="233"/>
        <end position="242"/>
    </location>
</feature>
<sequence>MLPILDPQSLACDTIQFKVLSTRMVSRSKDSSDVVNHGTGPAGVAHALESAFANAEMFANLQSERNPDHLSTDVEMAHSTSSHRKKTNRHPDLPAADVAFERATNTGSVTHTSDFVLAQSNAVIDIPTGTLSEKQLDFADKETHHASALAAGSTKIAGTPPETHPAYAAFSVVSSPTASSRVLEGNVLLASSTSDSISRSQTGTLDRTSKEAKEKTRDEDIKELERHVKELSLKNQRIRGDGDSMDVAEDGD</sequence>
<organism evidence="2 3">
    <name type="scientific">Rhodocollybia butyracea</name>
    <dbReference type="NCBI Taxonomy" id="206335"/>
    <lineage>
        <taxon>Eukaryota</taxon>
        <taxon>Fungi</taxon>
        <taxon>Dikarya</taxon>
        <taxon>Basidiomycota</taxon>
        <taxon>Agaricomycotina</taxon>
        <taxon>Agaricomycetes</taxon>
        <taxon>Agaricomycetidae</taxon>
        <taxon>Agaricales</taxon>
        <taxon>Marasmiineae</taxon>
        <taxon>Omphalotaceae</taxon>
        <taxon>Rhodocollybia</taxon>
    </lineage>
</organism>